<accession>A0ABS3Y9K5</accession>
<dbReference type="Pfam" id="PF01381">
    <property type="entry name" value="HTH_3"/>
    <property type="match status" value="1"/>
</dbReference>
<dbReference type="PANTHER" id="PTHR46558">
    <property type="entry name" value="TRACRIPTIONAL REGULATORY PROTEIN-RELATED-RELATED"/>
    <property type="match status" value="1"/>
</dbReference>
<evidence type="ECO:0000256" key="1">
    <source>
        <dbReference type="ARBA" id="ARBA00023125"/>
    </source>
</evidence>
<dbReference type="Proteomes" id="UP000679126">
    <property type="component" value="Unassembled WGS sequence"/>
</dbReference>
<dbReference type="PROSITE" id="PS50943">
    <property type="entry name" value="HTH_CROC1"/>
    <property type="match status" value="1"/>
</dbReference>
<name>A0ABS3Y9K5_9BACT</name>
<evidence type="ECO:0000313" key="3">
    <source>
        <dbReference type="EMBL" id="MBO9150819.1"/>
    </source>
</evidence>
<dbReference type="Gene3D" id="1.10.260.40">
    <property type="entry name" value="lambda repressor-like DNA-binding domains"/>
    <property type="match status" value="1"/>
</dbReference>
<feature type="domain" description="HTH cro/C1-type" evidence="2">
    <location>
        <begin position="10"/>
        <end position="64"/>
    </location>
</feature>
<dbReference type="InterPro" id="IPR010982">
    <property type="entry name" value="Lambda_DNA-bd_dom_sf"/>
</dbReference>
<dbReference type="SUPFAM" id="SSF47413">
    <property type="entry name" value="lambda repressor-like DNA-binding domains"/>
    <property type="match status" value="1"/>
</dbReference>
<dbReference type="InterPro" id="IPR001387">
    <property type="entry name" value="Cro/C1-type_HTH"/>
</dbReference>
<dbReference type="PANTHER" id="PTHR46558:SF4">
    <property type="entry name" value="DNA-BIDING PHAGE PROTEIN"/>
    <property type="match status" value="1"/>
</dbReference>
<organism evidence="3 4">
    <name type="scientific">Chitinophaga chungangae</name>
    <dbReference type="NCBI Taxonomy" id="2821488"/>
    <lineage>
        <taxon>Bacteria</taxon>
        <taxon>Pseudomonadati</taxon>
        <taxon>Bacteroidota</taxon>
        <taxon>Chitinophagia</taxon>
        <taxon>Chitinophagales</taxon>
        <taxon>Chitinophagaceae</taxon>
        <taxon>Chitinophaga</taxon>
    </lineage>
</organism>
<proteinExistence type="predicted"/>
<evidence type="ECO:0000259" key="2">
    <source>
        <dbReference type="PROSITE" id="PS50943"/>
    </source>
</evidence>
<gene>
    <name evidence="3" type="ORF">J7I43_01260</name>
</gene>
<dbReference type="EMBL" id="JAGHKP010000001">
    <property type="protein sequence ID" value="MBO9150819.1"/>
    <property type="molecule type" value="Genomic_DNA"/>
</dbReference>
<protein>
    <submittedName>
        <fullName evidence="3">Helix-turn-helix transcriptional regulator</fullName>
    </submittedName>
</protein>
<dbReference type="SMART" id="SM00530">
    <property type="entry name" value="HTH_XRE"/>
    <property type="match status" value="1"/>
</dbReference>
<keyword evidence="1" id="KW-0238">DNA-binding</keyword>
<evidence type="ECO:0000313" key="4">
    <source>
        <dbReference type="Proteomes" id="UP000679126"/>
    </source>
</evidence>
<sequence>MNRKGMKNLIKVERARQNLTQAELAEKVKVARQTIIAIETGKFLPSTILAFKIAKILQCRPDEIFELEDQDWL</sequence>
<comment type="caution">
    <text evidence="3">The sequence shown here is derived from an EMBL/GenBank/DDBJ whole genome shotgun (WGS) entry which is preliminary data.</text>
</comment>
<reference evidence="4" key="1">
    <citation type="submission" date="2021-03" db="EMBL/GenBank/DDBJ databases">
        <title>Assistant Professor.</title>
        <authorList>
            <person name="Huq M.A."/>
        </authorList>
    </citation>
    <scope>NUCLEOTIDE SEQUENCE [LARGE SCALE GENOMIC DNA]</scope>
    <source>
        <strain evidence="4">MAH-28</strain>
    </source>
</reference>
<keyword evidence="4" id="KW-1185">Reference proteome</keyword>
<dbReference type="CDD" id="cd00093">
    <property type="entry name" value="HTH_XRE"/>
    <property type="match status" value="1"/>
</dbReference>